<feature type="non-terminal residue" evidence="1">
    <location>
        <position position="1"/>
    </location>
</feature>
<comment type="caution">
    <text evidence="1">The sequence shown here is derived from an EMBL/GenBank/DDBJ whole genome shotgun (WGS) entry which is preliminary data.</text>
</comment>
<name>A0ABN9XRS4_9DINO</name>
<dbReference type="EMBL" id="CAUYUJ010021103">
    <property type="protein sequence ID" value="CAK0902686.1"/>
    <property type="molecule type" value="Genomic_DNA"/>
</dbReference>
<dbReference type="Proteomes" id="UP001189429">
    <property type="component" value="Unassembled WGS sequence"/>
</dbReference>
<evidence type="ECO:0000313" key="2">
    <source>
        <dbReference type="Proteomes" id="UP001189429"/>
    </source>
</evidence>
<organism evidence="1 2">
    <name type="scientific">Prorocentrum cordatum</name>
    <dbReference type="NCBI Taxonomy" id="2364126"/>
    <lineage>
        <taxon>Eukaryota</taxon>
        <taxon>Sar</taxon>
        <taxon>Alveolata</taxon>
        <taxon>Dinophyceae</taxon>
        <taxon>Prorocentrales</taxon>
        <taxon>Prorocentraceae</taxon>
        <taxon>Prorocentrum</taxon>
    </lineage>
</organism>
<reference evidence="1" key="1">
    <citation type="submission" date="2023-10" db="EMBL/GenBank/DDBJ databases">
        <authorList>
            <person name="Chen Y."/>
            <person name="Shah S."/>
            <person name="Dougan E. K."/>
            <person name="Thang M."/>
            <person name="Chan C."/>
        </authorList>
    </citation>
    <scope>NUCLEOTIDE SEQUENCE [LARGE SCALE GENOMIC DNA]</scope>
</reference>
<protein>
    <submittedName>
        <fullName evidence="1">Uncharacterized protein</fullName>
    </submittedName>
</protein>
<feature type="non-terminal residue" evidence="1">
    <location>
        <position position="102"/>
    </location>
</feature>
<accession>A0ABN9XRS4</accession>
<evidence type="ECO:0000313" key="1">
    <source>
        <dbReference type="EMBL" id="CAK0902686.1"/>
    </source>
</evidence>
<proteinExistence type="predicted"/>
<keyword evidence="2" id="KW-1185">Reference proteome</keyword>
<sequence length="102" mass="11297">VREWGAFEAAAELDFFADGALANVESPLRELAFNYEVLEVLADGATPGACALLEQPRLSRMAHLPEFGRLMSRPCVTEGLALSSYFIKEEFHFCLVVFEKGL</sequence>
<gene>
    <name evidence="1" type="ORF">PCOR1329_LOCUS79217</name>
</gene>